<dbReference type="SUPFAM" id="SSF54236">
    <property type="entry name" value="Ubiquitin-like"/>
    <property type="match status" value="1"/>
</dbReference>
<feature type="region of interest" description="Disordered" evidence="1">
    <location>
        <begin position="1"/>
        <end position="35"/>
    </location>
</feature>
<dbReference type="InterPro" id="IPR000626">
    <property type="entry name" value="Ubiquitin-like_dom"/>
</dbReference>
<proteinExistence type="predicted"/>
<dbReference type="SMART" id="SM00213">
    <property type="entry name" value="UBQ"/>
    <property type="match status" value="1"/>
</dbReference>
<sequence length="114" mass="12658">MSLPSREPETPPPTSKENKADASASKGADTDKPKTVSIKVVDEARNEITFKIKRTKPLEKVIQAYCAAKKNHDTQSVRFLFEGIRIKEHDTADSLEMHNEDSIGVFLFQQGGAD</sequence>
<evidence type="ECO:0000313" key="3">
    <source>
        <dbReference type="EMBL" id="ESZ97826.1"/>
    </source>
</evidence>
<dbReference type="Pfam" id="PF11976">
    <property type="entry name" value="Rad60-SLD"/>
    <property type="match status" value="1"/>
</dbReference>
<accession>W9CPS5</accession>
<dbReference type="PANTHER" id="PTHR10562">
    <property type="entry name" value="SMALL UBIQUITIN-RELATED MODIFIER"/>
    <property type="match status" value="1"/>
</dbReference>
<evidence type="ECO:0000256" key="1">
    <source>
        <dbReference type="SAM" id="MobiDB-lite"/>
    </source>
</evidence>
<dbReference type="STRING" id="1432307.W9CPS5"/>
<feature type="domain" description="Ubiquitin-like" evidence="2">
    <location>
        <begin position="34"/>
        <end position="112"/>
    </location>
</feature>
<dbReference type="PROSITE" id="PS50053">
    <property type="entry name" value="UBIQUITIN_2"/>
    <property type="match status" value="1"/>
</dbReference>
<dbReference type="InterPro" id="IPR022617">
    <property type="entry name" value="Rad60/SUMO-like_dom"/>
</dbReference>
<dbReference type="Gene3D" id="3.10.20.90">
    <property type="entry name" value="Phosphatidylinositol 3-kinase Catalytic Subunit, Chain A, domain 1"/>
    <property type="match status" value="1"/>
</dbReference>
<dbReference type="OrthoDB" id="442921at2759"/>
<evidence type="ECO:0000313" key="4">
    <source>
        <dbReference type="Proteomes" id="UP000019487"/>
    </source>
</evidence>
<keyword evidence="4" id="KW-1185">Reference proteome</keyword>
<comment type="caution">
    <text evidence="3">The sequence shown here is derived from an EMBL/GenBank/DDBJ whole genome shotgun (WGS) entry which is preliminary data.</text>
</comment>
<evidence type="ECO:0000259" key="2">
    <source>
        <dbReference type="PROSITE" id="PS50053"/>
    </source>
</evidence>
<dbReference type="HOGENOM" id="CLU_148322_4_4_1"/>
<protein>
    <recommendedName>
        <fullName evidence="2">Ubiquitin-like domain-containing protein</fullName>
    </recommendedName>
</protein>
<gene>
    <name evidence="3" type="ORF">SBOR_1835</name>
</gene>
<dbReference type="AlphaFoldDB" id="W9CPS5"/>
<name>W9CPS5_SCLBF</name>
<reference evidence="3 4" key="1">
    <citation type="journal article" date="2014" name="Genome Announc.">
        <title>Draft genome sequence of Sclerotinia borealis, a psychrophilic plant pathogenic fungus.</title>
        <authorList>
            <person name="Mardanov A.V."/>
            <person name="Beletsky A.V."/>
            <person name="Kadnikov V.V."/>
            <person name="Ignatov A.N."/>
            <person name="Ravin N.V."/>
        </authorList>
    </citation>
    <scope>NUCLEOTIDE SEQUENCE [LARGE SCALE GENOMIC DNA]</scope>
    <source>
        <strain evidence="4">F-4157</strain>
    </source>
</reference>
<dbReference type="EMBL" id="AYSA01000068">
    <property type="protein sequence ID" value="ESZ97826.1"/>
    <property type="molecule type" value="Genomic_DNA"/>
</dbReference>
<dbReference type="InterPro" id="IPR029071">
    <property type="entry name" value="Ubiquitin-like_domsf"/>
</dbReference>
<organism evidence="3 4">
    <name type="scientific">Sclerotinia borealis (strain F-4128)</name>
    <dbReference type="NCBI Taxonomy" id="1432307"/>
    <lineage>
        <taxon>Eukaryota</taxon>
        <taxon>Fungi</taxon>
        <taxon>Dikarya</taxon>
        <taxon>Ascomycota</taxon>
        <taxon>Pezizomycotina</taxon>
        <taxon>Leotiomycetes</taxon>
        <taxon>Helotiales</taxon>
        <taxon>Sclerotiniaceae</taxon>
        <taxon>Sclerotinia</taxon>
    </lineage>
</organism>
<dbReference type="Proteomes" id="UP000019487">
    <property type="component" value="Unassembled WGS sequence"/>
</dbReference>